<dbReference type="Gene3D" id="3.30.930.10">
    <property type="entry name" value="Bira Bifunctional Protein, Domain 2"/>
    <property type="match status" value="1"/>
</dbReference>
<dbReference type="KEGG" id="cml:BN424_1796"/>
<dbReference type="NCBIfam" id="TIGR00442">
    <property type="entry name" value="hisS"/>
    <property type="match status" value="1"/>
</dbReference>
<dbReference type="InterPro" id="IPR015807">
    <property type="entry name" value="His-tRNA-ligase"/>
</dbReference>
<dbReference type="InterPro" id="IPR006195">
    <property type="entry name" value="aa-tRNA-synth_II"/>
</dbReference>
<gene>
    <name evidence="11 14" type="primary">hisS</name>
    <name evidence="14" type="ORF">BN424_1796</name>
</gene>
<keyword evidence="8 11" id="KW-0648">Protein biosynthesis</keyword>
<dbReference type="SUPFAM" id="SSF52954">
    <property type="entry name" value="Class II aaRS ABD-related"/>
    <property type="match status" value="1"/>
</dbReference>
<evidence type="ECO:0000313" key="15">
    <source>
        <dbReference type="Proteomes" id="UP000000212"/>
    </source>
</evidence>
<dbReference type="GO" id="GO:0006427">
    <property type="term" value="P:histidyl-tRNA aminoacylation"/>
    <property type="evidence" value="ECO:0007669"/>
    <property type="project" value="UniProtKB-UniRule"/>
</dbReference>
<keyword evidence="15" id="KW-1185">Reference proteome</keyword>
<keyword evidence="6 11" id="KW-0547">Nucleotide-binding</keyword>
<dbReference type="CDD" id="cd00773">
    <property type="entry name" value="HisRS-like_core"/>
    <property type="match status" value="1"/>
</dbReference>
<dbReference type="HOGENOM" id="CLU_025113_1_1_9"/>
<evidence type="ECO:0000256" key="12">
    <source>
        <dbReference type="PIRSR" id="PIRSR001549-1"/>
    </source>
</evidence>
<dbReference type="InterPro" id="IPR033656">
    <property type="entry name" value="HisRS_anticodon"/>
</dbReference>
<comment type="catalytic activity">
    <reaction evidence="10 11">
        <text>tRNA(His) + L-histidine + ATP = L-histidyl-tRNA(His) + AMP + diphosphate + H(+)</text>
        <dbReference type="Rhea" id="RHEA:17313"/>
        <dbReference type="Rhea" id="RHEA-COMP:9665"/>
        <dbReference type="Rhea" id="RHEA-COMP:9689"/>
        <dbReference type="ChEBI" id="CHEBI:15378"/>
        <dbReference type="ChEBI" id="CHEBI:30616"/>
        <dbReference type="ChEBI" id="CHEBI:33019"/>
        <dbReference type="ChEBI" id="CHEBI:57595"/>
        <dbReference type="ChEBI" id="CHEBI:78442"/>
        <dbReference type="ChEBI" id="CHEBI:78527"/>
        <dbReference type="ChEBI" id="CHEBI:456215"/>
        <dbReference type="EC" id="6.1.1.21"/>
    </reaction>
</comment>
<evidence type="ECO:0000256" key="5">
    <source>
        <dbReference type="ARBA" id="ARBA00022598"/>
    </source>
</evidence>
<name>K8ES00_CARML</name>
<feature type="binding site" evidence="12">
    <location>
        <position position="132"/>
    </location>
    <ligand>
        <name>L-histidine</name>
        <dbReference type="ChEBI" id="CHEBI:57595"/>
    </ligand>
</feature>
<dbReference type="OrthoDB" id="9800814at2"/>
<dbReference type="PANTHER" id="PTHR43707:SF1">
    <property type="entry name" value="HISTIDINE--TRNA LIGASE, MITOCHONDRIAL-RELATED"/>
    <property type="match status" value="1"/>
</dbReference>
<dbReference type="InterPro" id="IPR004516">
    <property type="entry name" value="HisRS/HisZ"/>
</dbReference>
<dbReference type="InterPro" id="IPR036621">
    <property type="entry name" value="Anticodon-bd_dom_sf"/>
</dbReference>
<dbReference type="HAMAP" id="MF_00127">
    <property type="entry name" value="His_tRNA_synth"/>
    <property type="match status" value="1"/>
</dbReference>
<reference evidence="15" key="1">
    <citation type="journal article" date="2013" name="Genome Announc.">
        <title>Complete Chromosome Sequence of Carnobacterium maltaromaticum LMA 28.</title>
        <authorList>
            <person name="Cailliez-Grimal C."/>
            <person name="Chaillou S."/>
            <person name="Anba-Mondoloni J."/>
            <person name="Loux V."/>
            <person name="Afzal M.I."/>
            <person name="Rahman A."/>
            <person name="Kergourlay G."/>
            <person name="Champomier-Verges M.C."/>
            <person name="Zagorec M."/>
            <person name="Dalgaard P."/>
            <person name="Leisner J.J."/>
            <person name="Prevost H."/>
            <person name="Revol-Junelles A.M."/>
            <person name="Borges F."/>
        </authorList>
    </citation>
    <scope>NUCLEOTIDE SEQUENCE</scope>
    <source>
        <strain evidence="15">LMA28</strain>
    </source>
</reference>
<evidence type="ECO:0000256" key="1">
    <source>
        <dbReference type="ARBA" id="ARBA00004496"/>
    </source>
</evidence>
<evidence type="ECO:0000256" key="2">
    <source>
        <dbReference type="ARBA" id="ARBA00008226"/>
    </source>
</evidence>
<feature type="binding site" evidence="12">
    <location>
        <begin position="263"/>
        <end position="264"/>
    </location>
    <ligand>
        <name>L-histidine</name>
        <dbReference type="ChEBI" id="CHEBI:57595"/>
    </ligand>
</feature>
<dbReference type="PANTHER" id="PTHR43707">
    <property type="entry name" value="HISTIDYL-TRNA SYNTHETASE"/>
    <property type="match status" value="1"/>
</dbReference>
<comment type="subcellular location">
    <subcellularLocation>
        <location evidence="1 11">Cytoplasm</location>
    </subcellularLocation>
</comment>
<dbReference type="EMBL" id="HE999757">
    <property type="protein sequence ID" value="CCO11331.1"/>
    <property type="molecule type" value="Genomic_DNA"/>
</dbReference>
<dbReference type="EC" id="6.1.1.21" evidence="11"/>
<dbReference type="PROSITE" id="PS50862">
    <property type="entry name" value="AA_TRNA_LIGASE_II"/>
    <property type="match status" value="1"/>
</dbReference>
<dbReference type="PATRIC" id="fig|1234679.3.peg.1786"/>
<evidence type="ECO:0000256" key="7">
    <source>
        <dbReference type="ARBA" id="ARBA00022840"/>
    </source>
</evidence>
<keyword evidence="9 11" id="KW-0030">Aminoacyl-tRNA synthetase</keyword>
<proteinExistence type="inferred from homology"/>
<evidence type="ECO:0000256" key="8">
    <source>
        <dbReference type="ARBA" id="ARBA00022917"/>
    </source>
</evidence>
<protein>
    <recommendedName>
        <fullName evidence="11">Histidine--tRNA ligase</fullName>
        <ecNumber evidence="11">6.1.1.21</ecNumber>
    </recommendedName>
    <alternativeName>
        <fullName evidence="11">Histidyl-tRNA synthetase</fullName>
        <shortName evidence="11">HisRS</shortName>
    </alternativeName>
</protein>
<dbReference type="AlphaFoldDB" id="K8ES00"/>
<feature type="binding site" evidence="12">
    <location>
        <begin position="81"/>
        <end position="83"/>
    </location>
    <ligand>
        <name>L-histidine</name>
        <dbReference type="ChEBI" id="CHEBI:57595"/>
    </ligand>
</feature>
<keyword evidence="5 11" id="KW-0436">Ligase</keyword>
<evidence type="ECO:0000256" key="10">
    <source>
        <dbReference type="ARBA" id="ARBA00047639"/>
    </source>
</evidence>
<dbReference type="RefSeq" id="WP_015076469.1">
    <property type="nucleotide sequence ID" value="NC_019425.2"/>
</dbReference>
<feature type="binding site" evidence="12">
    <location>
        <position position="128"/>
    </location>
    <ligand>
        <name>L-histidine</name>
        <dbReference type="ChEBI" id="CHEBI:57595"/>
    </ligand>
</feature>
<evidence type="ECO:0000256" key="6">
    <source>
        <dbReference type="ARBA" id="ARBA00022741"/>
    </source>
</evidence>
<dbReference type="eggNOG" id="COG0124">
    <property type="taxonomic scope" value="Bacteria"/>
</dbReference>
<dbReference type="STRING" id="1234679.BN424_1796"/>
<comment type="similarity">
    <text evidence="2 11">Belongs to the class-II aminoacyl-tRNA synthetase family.</text>
</comment>
<feature type="binding site" evidence="12">
    <location>
        <position position="114"/>
    </location>
    <ligand>
        <name>L-histidine</name>
        <dbReference type="ChEBI" id="CHEBI:57595"/>
    </ligand>
</feature>
<dbReference type="GO" id="GO:0004821">
    <property type="term" value="F:histidine-tRNA ligase activity"/>
    <property type="evidence" value="ECO:0007669"/>
    <property type="project" value="UniProtKB-UniRule"/>
</dbReference>
<dbReference type="Proteomes" id="UP000000212">
    <property type="component" value="Chromosome"/>
</dbReference>
<dbReference type="SUPFAM" id="SSF55681">
    <property type="entry name" value="Class II aaRS and biotin synthetases"/>
    <property type="match status" value="1"/>
</dbReference>
<sequence length="441" mass="50361">MAFQKPKGTVDILPGVSKKWQYVEEISRMVMGDYQFHEMRTPIFESYELFSRGVGETSDIVSKEMYDFMDKGDRRLALRPEGTAAIVRAYVENKLFGPEHSNPYKVYYMGPMFRYERPQGGRQRQFHQLGVEVFGSNNPATDVETMALAMDLFHQFGLKEFKLVINSLGDKTSRDAYRAALIAYLEPHFDELSHDSQVRLHKNPLRVLDSKDKKDNEIVKNAPSILDFLNEESSNHFETVKTMLEALEIPFELDHKMVRGLDYYNHTIFEIMSDADGFGSLTTLCAGGRYNGLVEEIGGPETPGFGFGMGLERLMIALDSENVEIPELNELDVYVVGLGDETNIETLKLVQNIREFGFSAERDYLNRKAKAQFKTAAKLNAKVVLTVGESELENQVVNFKVMKTGKQETVSMKEIYQNFDKVFNLQTTDMTAFNDFFNKED</sequence>
<comment type="subunit">
    <text evidence="3 11">Homodimer.</text>
</comment>
<dbReference type="GO" id="GO:0016740">
    <property type="term" value="F:transferase activity"/>
    <property type="evidence" value="ECO:0007669"/>
    <property type="project" value="UniProtKB-ARBA"/>
</dbReference>
<dbReference type="Pfam" id="PF03129">
    <property type="entry name" value="HGTP_anticodon"/>
    <property type="match status" value="1"/>
</dbReference>
<dbReference type="Gene3D" id="3.40.50.800">
    <property type="entry name" value="Anticodon-binding domain"/>
    <property type="match status" value="1"/>
</dbReference>
<dbReference type="InterPro" id="IPR045864">
    <property type="entry name" value="aa-tRNA-synth_II/BPL/LPL"/>
</dbReference>
<keyword evidence="4 11" id="KW-0963">Cytoplasm</keyword>
<evidence type="ECO:0000259" key="13">
    <source>
        <dbReference type="PROSITE" id="PS50862"/>
    </source>
</evidence>
<dbReference type="GO" id="GO:0005737">
    <property type="term" value="C:cytoplasm"/>
    <property type="evidence" value="ECO:0007669"/>
    <property type="project" value="UniProtKB-SubCell"/>
</dbReference>
<evidence type="ECO:0000256" key="4">
    <source>
        <dbReference type="ARBA" id="ARBA00022490"/>
    </source>
</evidence>
<evidence type="ECO:0000313" key="14">
    <source>
        <dbReference type="EMBL" id="CCO11331.1"/>
    </source>
</evidence>
<dbReference type="Pfam" id="PF13393">
    <property type="entry name" value="tRNA-synt_His"/>
    <property type="match status" value="1"/>
</dbReference>
<dbReference type="GO" id="GO:0140096">
    <property type="term" value="F:catalytic activity, acting on a protein"/>
    <property type="evidence" value="ECO:0007669"/>
    <property type="project" value="UniProtKB-ARBA"/>
</dbReference>
<dbReference type="InterPro" id="IPR004154">
    <property type="entry name" value="Anticodon-bd"/>
</dbReference>
<dbReference type="PIRSF" id="PIRSF001549">
    <property type="entry name" value="His-tRNA_synth"/>
    <property type="match status" value="1"/>
</dbReference>
<keyword evidence="7 11" id="KW-0067">ATP-binding</keyword>
<dbReference type="FunFam" id="3.30.930.10:FF:000005">
    <property type="entry name" value="Histidine--tRNA ligase"/>
    <property type="match status" value="1"/>
</dbReference>
<feature type="binding site" evidence="12">
    <location>
        <position position="259"/>
    </location>
    <ligand>
        <name>L-histidine</name>
        <dbReference type="ChEBI" id="CHEBI:57595"/>
    </ligand>
</feature>
<feature type="domain" description="Aminoacyl-transfer RNA synthetases class-II family profile" evidence="13">
    <location>
        <begin position="21"/>
        <end position="326"/>
    </location>
</feature>
<evidence type="ECO:0000256" key="9">
    <source>
        <dbReference type="ARBA" id="ARBA00023146"/>
    </source>
</evidence>
<dbReference type="InterPro" id="IPR041715">
    <property type="entry name" value="HisRS-like_core"/>
</dbReference>
<accession>K8ES00</accession>
<evidence type="ECO:0000256" key="3">
    <source>
        <dbReference type="ARBA" id="ARBA00011738"/>
    </source>
</evidence>
<evidence type="ECO:0000256" key="11">
    <source>
        <dbReference type="HAMAP-Rule" id="MF_00127"/>
    </source>
</evidence>
<organism evidence="14 15">
    <name type="scientific">Carnobacterium maltaromaticum LMA28</name>
    <dbReference type="NCBI Taxonomy" id="1234679"/>
    <lineage>
        <taxon>Bacteria</taxon>
        <taxon>Bacillati</taxon>
        <taxon>Bacillota</taxon>
        <taxon>Bacilli</taxon>
        <taxon>Lactobacillales</taxon>
        <taxon>Carnobacteriaceae</taxon>
        <taxon>Carnobacterium</taxon>
    </lineage>
</organism>
<dbReference type="GO" id="GO:0005524">
    <property type="term" value="F:ATP binding"/>
    <property type="evidence" value="ECO:0007669"/>
    <property type="project" value="UniProtKB-UniRule"/>
</dbReference>
<dbReference type="CDD" id="cd00859">
    <property type="entry name" value="HisRS_anticodon"/>
    <property type="match status" value="1"/>
</dbReference>